<dbReference type="EMBL" id="PEDL01000002">
    <property type="protein sequence ID" value="PHV71849.1"/>
    <property type="molecule type" value="Genomic_DNA"/>
</dbReference>
<name>A0AC61DEY2_9FIRM</name>
<dbReference type="Proteomes" id="UP000224460">
    <property type="component" value="Unassembled WGS sequence"/>
</dbReference>
<keyword evidence="1" id="KW-0347">Helicase</keyword>
<evidence type="ECO:0000313" key="2">
    <source>
        <dbReference type="Proteomes" id="UP000224460"/>
    </source>
</evidence>
<keyword evidence="1" id="KW-0067">ATP-binding</keyword>
<gene>
    <name evidence="1" type="ORF">CS063_04655</name>
</gene>
<evidence type="ECO:0000313" key="1">
    <source>
        <dbReference type="EMBL" id="PHV71849.1"/>
    </source>
</evidence>
<keyword evidence="1" id="KW-0547">Nucleotide-binding</keyword>
<proteinExistence type="predicted"/>
<organism evidence="1 2">
    <name type="scientific">Sporanaerobium hydrogeniformans</name>
    <dbReference type="NCBI Taxonomy" id="3072179"/>
    <lineage>
        <taxon>Bacteria</taxon>
        <taxon>Bacillati</taxon>
        <taxon>Bacillota</taxon>
        <taxon>Clostridia</taxon>
        <taxon>Lachnospirales</taxon>
        <taxon>Lachnospiraceae</taxon>
        <taxon>Sporanaerobium</taxon>
    </lineage>
</organism>
<keyword evidence="1" id="KW-0378">Hydrolase</keyword>
<comment type="caution">
    <text evidence="1">The sequence shown here is derived from an EMBL/GenBank/DDBJ whole genome shotgun (WGS) entry which is preliminary data.</text>
</comment>
<accession>A0AC61DEY2</accession>
<reference evidence="1" key="1">
    <citation type="submission" date="2017-10" db="EMBL/GenBank/DDBJ databases">
        <title>Genome sequence of cellulolytic Lachnospiraceae bacterium XHS1971 isolated from hotspring sediment.</title>
        <authorList>
            <person name="Vasudevan G."/>
            <person name="Joshi A.J."/>
            <person name="Hivarkar S."/>
            <person name="Lanjekar V.B."/>
            <person name="Dhakephalkar P.K."/>
            <person name="Dagar S."/>
        </authorList>
    </citation>
    <scope>NUCLEOTIDE SEQUENCE</scope>
    <source>
        <strain evidence="1">XHS1971</strain>
    </source>
</reference>
<sequence length="643" mass="73021">MCIKPPFTYSTQKEFHVNLIEWIGDVLYDRLPDHGYEIRDEQIYTAFQIADAFCHKKIHLAEAGLGTGKTFAYLLSAIPFARYTGKPVVISCASTALQEQLASESGDIAKLSKLLGLEVDARMAKNPKQFVCDIRANESIETLGERAEEVYKWLEQTTSGERQEIPYLSDEMWKKIAWNEGMRCDICVNRGYCKIVRARAHYRKAQDLIIVDHETFFYDLWTREEKLANGLQPILPSYSGVIFDEGHQILLPAALQAGQQIIKQDIETMIRALEGIQGARESFYIALENLEEQARRFFHKAKQSIETKALGERQSIQLNPELLGVANNLRIACDNLLMELQIEQELYLECIPISLIQGYEGMIEGVMKGLAMLCKSAGDEVIFWLESGEESLVVVPRHLQKLLDQMLYTKKLPIIFSSATLSSQGDFEYFIRKMGLKAPSSSSIGSPFDMEKQVKIAFTTFKEATSKDAHNRSERIEKLRELLKNNEGRALVLTRTLSEVGQIRKQLQRSTLPFEVLYEDQADRGYLIRKFKENETSVLVSSSFWEGIDVPGNALTLVVIWELPFPVADPLIEAQCKEVKAQGLDPVTRVEYPEMGLKLKQGCGRLIRTETDRGNIVFMDKVLGEKWEQVVRSALPEGAECLY</sequence>
<keyword evidence="2" id="KW-1185">Reference proteome</keyword>
<protein>
    <submittedName>
        <fullName evidence="1">Helicase</fullName>
    </submittedName>
</protein>